<dbReference type="PANTHER" id="PTHR30575:SF0">
    <property type="entry name" value="XAA-ARG DIPEPTIDASE"/>
    <property type="match status" value="1"/>
</dbReference>
<dbReference type="Gene3D" id="3.30.70.360">
    <property type="match status" value="1"/>
</dbReference>
<reference evidence="3" key="1">
    <citation type="submission" date="2024-07" db="EMBL/GenBank/DDBJ databases">
        <title>Halotolerant mesophilic bacterium Ornithinibacillus sp. 4-3, sp. nov., isolated from soil.</title>
        <authorList>
            <person name="Sidarenka A.V."/>
            <person name="Guliayeva D.E."/>
            <person name="Leanovich S.I."/>
            <person name="Hileuskaya K.S."/>
            <person name="Akhremchuk A.E."/>
            <person name="Sikolenko M.A."/>
            <person name="Valentovich L.N."/>
        </authorList>
    </citation>
    <scope>NUCLEOTIDE SEQUENCE</scope>
    <source>
        <strain evidence="3">4-3</strain>
    </source>
</reference>
<dbReference type="Gene3D" id="3.40.630.10">
    <property type="entry name" value="Zn peptidases"/>
    <property type="match status" value="1"/>
</dbReference>
<sequence length="395" mass="42657">MDNEVKINEKRKIEEAVDLIEKDLRDIAMKIHANPELGFEEYKAVEWLTGYLKEQGFTIEKNVANLETAFIGTWEGEPGGPTIGILAEYDALPGIGHACGHNIIGTSAVGAAVALKNAYPYLKGKIKVIGTPAEEGGGGKIYMCDDGVFNDLDAAMMTHPKDRTMVLRGGLACIRAVFKFYGKESHAASAPENGISALDAMINSFVAINGLREYFTDDVRVHGIITNGGEAPNVVPGYSEASFIIRASTRKNLIGVKEKVYNAVKGSSLAVGATCEIEEGLLYAERNNNVTLAHLYQRNLELQGITVYDPPKQGGVGSSDIGNVGQIVPTIHPYIRIGDAGTHTLEFTEATKSEGGMQGLTQAAKAMAMTTYDLCTDTEALEQMKEEFSLWKTNN</sequence>
<dbReference type="NCBIfam" id="TIGR01891">
    <property type="entry name" value="amidohydrolases"/>
    <property type="match status" value="1"/>
</dbReference>
<dbReference type="InterPro" id="IPR017439">
    <property type="entry name" value="Amidohydrolase"/>
</dbReference>
<dbReference type="InterPro" id="IPR052030">
    <property type="entry name" value="Peptidase_M20/M20A_hydrolases"/>
</dbReference>
<dbReference type="InterPro" id="IPR011650">
    <property type="entry name" value="Peptidase_M20_dimer"/>
</dbReference>
<dbReference type="GO" id="GO:0016805">
    <property type="term" value="F:dipeptidase activity"/>
    <property type="evidence" value="ECO:0007669"/>
    <property type="project" value="InterPro"/>
</dbReference>
<dbReference type="GO" id="GO:0005737">
    <property type="term" value="C:cytoplasm"/>
    <property type="evidence" value="ECO:0007669"/>
    <property type="project" value="TreeGrafter"/>
</dbReference>
<accession>A0AB39HMZ9</accession>
<dbReference type="InterPro" id="IPR002933">
    <property type="entry name" value="Peptidase_M20"/>
</dbReference>
<proteinExistence type="inferred from homology"/>
<dbReference type="InterPro" id="IPR036264">
    <property type="entry name" value="Bact_exopeptidase_dim_dom"/>
</dbReference>
<organism evidence="3">
    <name type="scientific">Ornithinibacillus sp. 4-3</name>
    <dbReference type="NCBI Taxonomy" id="3231488"/>
    <lineage>
        <taxon>Bacteria</taxon>
        <taxon>Bacillati</taxon>
        <taxon>Bacillota</taxon>
        <taxon>Bacilli</taxon>
        <taxon>Bacillales</taxon>
        <taxon>Bacillaceae</taxon>
        <taxon>Ornithinibacillus</taxon>
    </lineage>
</organism>
<dbReference type="CDD" id="cd05672">
    <property type="entry name" value="M20_ACY1L2-like"/>
    <property type="match status" value="1"/>
</dbReference>
<name>A0AB39HMZ9_9BACI</name>
<dbReference type="PIRSF" id="PIRSF037226">
    <property type="entry name" value="Amidohydrolase_ACY1L2_prd"/>
    <property type="match status" value="1"/>
</dbReference>
<dbReference type="SUPFAM" id="SSF53187">
    <property type="entry name" value="Zn-dependent exopeptidases"/>
    <property type="match status" value="1"/>
</dbReference>
<dbReference type="GO" id="GO:0046657">
    <property type="term" value="P:folic acid catabolic process"/>
    <property type="evidence" value="ECO:0007669"/>
    <property type="project" value="TreeGrafter"/>
</dbReference>
<evidence type="ECO:0000256" key="1">
    <source>
        <dbReference type="PIRNR" id="PIRNR037226"/>
    </source>
</evidence>
<comment type="similarity">
    <text evidence="1">Belongs to the peptidase M20A family.</text>
</comment>
<dbReference type="Pfam" id="PF01546">
    <property type="entry name" value="Peptidase_M20"/>
    <property type="match status" value="1"/>
</dbReference>
<dbReference type="FunFam" id="3.30.70.360:FF:000004">
    <property type="entry name" value="Peptidase M20 domain-containing protein 2"/>
    <property type="match status" value="1"/>
</dbReference>
<protein>
    <recommendedName>
        <fullName evidence="1">Peptidase M20 domain-containing protein 2</fullName>
    </recommendedName>
</protein>
<dbReference type="PANTHER" id="PTHR30575">
    <property type="entry name" value="PEPTIDASE M20"/>
    <property type="match status" value="1"/>
</dbReference>
<dbReference type="RefSeq" id="WP_368653256.1">
    <property type="nucleotide sequence ID" value="NZ_CP162599.1"/>
</dbReference>
<dbReference type="InterPro" id="IPR017144">
    <property type="entry name" value="Xaa-Arg_dipeptidase"/>
</dbReference>
<gene>
    <name evidence="3" type="ORF">AB4Y30_16410</name>
</gene>
<dbReference type="AlphaFoldDB" id="A0AB39HMZ9"/>
<dbReference type="Pfam" id="PF07687">
    <property type="entry name" value="M20_dimer"/>
    <property type="match status" value="1"/>
</dbReference>
<dbReference type="GO" id="GO:0071713">
    <property type="term" value="F:para-aminobenzoyl-glutamate hydrolase activity"/>
    <property type="evidence" value="ECO:0007669"/>
    <property type="project" value="TreeGrafter"/>
</dbReference>
<dbReference type="SUPFAM" id="SSF55031">
    <property type="entry name" value="Bacterial exopeptidase dimerisation domain"/>
    <property type="match status" value="1"/>
</dbReference>
<evidence type="ECO:0000313" key="3">
    <source>
        <dbReference type="EMBL" id="XDK32568.1"/>
    </source>
</evidence>
<feature type="domain" description="Peptidase M20 dimerisation" evidence="2">
    <location>
        <begin position="176"/>
        <end position="265"/>
    </location>
</feature>
<evidence type="ECO:0000259" key="2">
    <source>
        <dbReference type="Pfam" id="PF07687"/>
    </source>
</evidence>
<dbReference type="EMBL" id="CP162599">
    <property type="protein sequence ID" value="XDK32568.1"/>
    <property type="molecule type" value="Genomic_DNA"/>
</dbReference>